<dbReference type="Proteomes" id="UP001152798">
    <property type="component" value="Chromosome 1"/>
</dbReference>
<keyword evidence="2" id="KW-1185">Reference proteome</keyword>
<dbReference type="EMBL" id="OV725077">
    <property type="protein sequence ID" value="CAH1392279.1"/>
    <property type="molecule type" value="Genomic_DNA"/>
</dbReference>
<protein>
    <submittedName>
        <fullName evidence="1">Uncharacterized protein</fullName>
    </submittedName>
</protein>
<evidence type="ECO:0000313" key="2">
    <source>
        <dbReference type="Proteomes" id="UP001152798"/>
    </source>
</evidence>
<organism evidence="1 2">
    <name type="scientific">Nezara viridula</name>
    <name type="common">Southern green stink bug</name>
    <name type="synonym">Cimex viridulus</name>
    <dbReference type="NCBI Taxonomy" id="85310"/>
    <lineage>
        <taxon>Eukaryota</taxon>
        <taxon>Metazoa</taxon>
        <taxon>Ecdysozoa</taxon>
        <taxon>Arthropoda</taxon>
        <taxon>Hexapoda</taxon>
        <taxon>Insecta</taxon>
        <taxon>Pterygota</taxon>
        <taxon>Neoptera</taxon>
        <taxon>Paraneoptera</taxon>
        <taxon>Hemiptera</taxon>
        <taxon>Heteroptera</taxon>
        <taxon>Panheteroptera</taxon>
        <taxon>Pentatomomorpha</taxon>
        <taxon>Pentatomoidea</taxon>
        <taxon>Pentatomidae</taxon>
        <taxon>Pentatominae</taxon>
        <taxon>Nezara</taxon>
    </lineage>
</organism>
<evidence type="ECO:0000313" key="1">
    <source>
        <dbReference type="EMBL" id="CAH1392279.1"/>
    </source>
</evidence>
<sequence>MRAKTSSIYVSPIRRWRGEGCTPRVGYPWEDWEGRGTSIKDSGPTPSSQDLVLSPSVMKIQVCLAFLLVASALAEEAAAPAEKTNKQEKRGIVGYGIGYDDDYFDHDVPSFHHEGVAISSHGSHIAVTPAPAIHSASIAVTAAPVVHSAPVAVTAAPVVHASPVSVTAAPLLHSGSVHVTASPSYLDSPIHVTAAPVARLHSPGPILSAGPVSVTARPYLSAGHGAGAVFASRYAAAAPLAGSVALAPAPRSYVSEGKITAITIHREVPVPYPVPQPYPVHIEKKVPVPVRVEVPVDRPVPYPVPQPYPVHVDRPVHVPVPQPYPVHVDRPVPVPVDRHVPVAVPHPVPVTVERHVPVAVPQPYIVKEPVYVKEHPTYYLKEHNYLHH</sequence>
<accession>A0A9P0GYB4</accession>
<dbReference type="OrthoDB" id="6629870at2759"/>
<name>A0A9P0GYB4_NEZVI</name>
<proteinExistence type="predicted"/>
<gene>
    <name evidence="1" type="ORF">NEZAVI_LOCUS3132</name>
</gene>
<dbReference type="AlphaFoldDB" id="A0A9P0GYB4"/>
<reference evidence="1" key="1">
    <citation type="submission" date="2022-01" db="EMBL/GenBank/DDBJ databases">
        <authorList>
            <person name="King R."/>
        </authorList>
    </citation>
    <scope>NUCLEOTIDE SEQUENCE</scope>
</reference>